<proteinExistence type="predicted"/>
<sequence>MKYHDSRVQIIAIAAGAGAGAGAGALEEEGRRRGSVAFLFRNPHFILPLFCLLCWFVLCIFRFPTSCSSCPPASFLQFCFPVFSLHDYELFLHLMSSCQKAQGSHSQCTALFCLVLMAATMIDVHPHIPIITRQCCIYYLNIVQYLGSPVGHMFIADKNMERPFTATHSSCLFIWEGFSYKSQFMSVDLWWGCN</sequence>
<gene>
    <name evidence="1" type="ORF">O6H91_15G003900</name>
</gene>
<dbReference type="Proteomes" id="UP001162992">
    <property type="component" value="Chromosome 15"/>
</dbReference>
<protein>
    <submittedName>
        <fullName evidence="1">Uncharacterized protein</fullName>
    </submittedName>
</protein>
<keyword evidence="2" id="KW-1185">Reference proteome</keyword>
<accession>A0ACC2BFD0</accession>
<evidence type="ECO:0000313" key="1">
    <source>
        <dbReference type="EMBL" id="KAJ7528442.1"/>
    </source>
</evidence>
<dbReference type="EMBL" id="CM055106">
    <property type="protein sequence ID" value="KAJ7528442.1"/>
    <property type="molecule type" value="Genomic_DNA"/>
</dbReference>
<comment type="caution">
    <text evidence="1">The sequence shown here is derived from an EMBL/GenBank/DDBJ whole genome shotgun (WGS) entry which is preliminary data.</text>
</comment>
<reference evidence="2" key="1">
    <citation type="journal article" date="2024" name="Proc. Natl. Acad. Sci. U.S.A.">
        <title>Extraordinary preservation of gene collinearity over three hundred million years revealed in homosporous lycophytes.</title>
        <authorList>
            <person name="Li C."/>
            <person name="Wickell D."/>
            <person name="Kuo L.Y."/>
            <person name="Chen X."/>
            <person name="Nie B."/>
            <person name="Liao X."/>
            <person name="Peng D."/>
            <person name="Ji J."/>
            <person name="Jenkins J."/>
            <person name="Williams M."/>
            <person name="Shu S."/>
            <person name="Plott C."/>
            <person name="Barry K."/>
            <person name="Rajasekar S."/>
            <person name="Grimwood J."/>
            <person name="Han X."/>
            <person name="Sun S."/>
            <person name="Hou Z."/>
            <person name="He W."/>
            <person name="Dai G."/>
            <person name="Sun C."/>
            <person name="Schmutz J."/>
            <person name="Leebens-Mack J.H."/>
            <person name="Li F.W."/>
            <person name="Wang L."/>
        </authorList>
    </citation>
    <scope>NUCLEOTIDE SEQUENCE [LARGE SCALE GENOMIC DNA]</scope>
    <source>
        <strain evidence="2">cv. PW_Plant_1</strain>
    </source>
</reference>
<name>A0ACC2BFD0_DIPCM</name>
<organism evidence="1 2">
    <name type="scientific">Diphasiastrum complanatum</name>
    <name type="common">Issler's clubmoss</name>
    <name type="synonym">Lycopodium complanatum</name>
    <dbReference type="NCBI Taxonomy" id="34168"/>
    <lineage>
        <taxon>Eukaryota</taxon>
        <taxon>Viridiplantae</taxon>
        <taxon>Streptophyta</taxon>
        <taxon>Embryophyta</taxon>
        <taxon>Tracheophyta</taxon>
        <taxon>Lycopodiopsida</taxon>
        <taxon>Lycopodiales</taxon>
        <taxon>Lycopodiaceae</taxon>
        <taxon>Lycopodioideae</taxon>
        <taxon>Diphasiastrum</taxon>
    </lineage>
</organism>
<evidence type="ECO:0000313" key="2">
    <source>
        <dbReference type="Proteomes" id="UP001162992"/>
    </source>
</evidence>